<evidence type="ECO:0000256" key="1">
    <source>
        <dbReference type="ARBA" id="ARBA00004442"/>
    </source>
</evidence>
<evidence type="ECO:0000313" key="10">
    <source>
        <dbReference type="EMBL" id="SJZ35484.1"/>
    </source>
</evidence>
<evidence type="ECO:0000256" key="7">
    <source>
        <dbReference type="ARBA" id="ARBA00023237"/>
    </source>
</evidence>
<keyword evidence="11" id="KW-1185">Reference proteome</keyword>
<dbReference type="GO" id="GO:0015288">
    <property type="term" value="F:porin activity"/>
    <property type="evidence" value="ECO:0007669"/>
    <property type="project" value="TreeGrafter"/>
</dbReference>
<dbReference type="SUPFAM" id="SSF56954">
    <property type="entry name" value="Outer membrane efflux proteins (OEP)"/>
    <property type="match status" value="1"/>
</dbReference>
<dbReference type="Gene3D" id="1.20.1600.10">
    <property type="entry name" value="Outer membrane efflux proteins (OEP)"/>
    <property type="match status" value="1"/>
</dbReference>
<name>A0A1T4JZD1_9BACT</name>
<feature type="chain" id="PRO_5012572025" evidence="9">
    <location>
        <begin position="23"/>
        <end position="448"/>
    </location>
</feature>
<evidence type="ECO:0000256" key="9">
    <source>
        <dbReference type="SAM" id="SignalP"/>
    </source>
</evidence>
<dbReference type="GO" id="GO:0009279">
    <property type="term" value="C:cell outer membrane"/>
    <property type="evidence" value="ECO:0007669"/>
    <property type="project" value="UniProtKB-SubCell"/>
</dbReference>
<dbReference type="PANTHER" id="PTHR30026">
    <property type="entry name" value="OUTER MEMBRANE PROTEIN TOLC"/>
    <property type="match status" value="1"/>
</dbReference>
<dbReference type="STRING" id="115783.SAMN02745119_00196"/>
<keyword evidence="7" id="KW-0998">Cell outer membrane</keyword>
<gene>
    <name evidence="10" type="ORF">SAMN02745119_00196</name>
</gene>
<evidence type="ECO:0000256" key="2">
    <source>
        <dbReference type="ARBA" id="ARBA00007613"/>
    </source>
</evidence>
<protein>
    <submittedName>
        <fullName evidence="10">Outer membrane protein TolC</fullName>
    </submittedName>
</protein>
<keyword evidence="3" id="KW-0813">Transport</keyword>
<evidence type="ECO:0000256" key="6">
    <source>
        <dbReference type="ARBA" id="ARBA00023136"/>
    </source>
</evidence>
<dbReference type="InterPro" id="IPR051906">
    <property type="entry name" value="TolC-like"/>
</dbReference>
<organism evidence="10 11">
    <name type="scientific">Trichlorobacter thiogenes</name>
    <dbReference type="NCBI Taxonomy" id="115783"/>
    <lineage>
        <taxon>Bacteria</taxon>
        <taxon>Pseudomonadati</taxon>
        <taxon>Thermodesulfobacteriota</taxon>
        <taxon>Desulfuromonadia</taxon>
        <taxon>Geobacterales</taxon>
        <taxon>Geobacteraceae</taxon>
        <taxon>Trichlorobacter</taxon>
    </lineage>
</organism>
<accession>A0A1T4JZD1</accession>
<dbReference type="Proteomes" id="UP000190102">
    <property type="component" value="Unassembled WGS sequence"/>
</dbReference>
<evidence type="ECO:0000256" key="4">
    <source>
        <dbReference type="ARBA" id="ARBA00022452"/>
    </source>
</evidence>
<dbReference type="EMBL" id="FUWR01000001">
    <property type="protein sequence ID" value="SJZ35484.1"/>
    <property type="molecule type" value="Genomic_DNA"/>
</dbReference>
<dbReference type="Pfam" id="PF02321">
    <property type="entry name" value="OEP"/>
    <property type="match status" value="2"/>
</dbReference>
<keyword evidence="6" id="KW-0472">Membrane</keyword>
<dbReference type="OrthoDB" id="13803at2"/>
<comment type="similarity">
    <text evidence="2">Belongs to the outer membrane factor (OMF) (TC 1.B.17) family.</text>
</comment>
<comment type="subcellular location">
    <subcellularLocation>
        <location evidence="1">Cell outer membrane</location>
    </subcellularLocation>
</comment>
<evidence type="ECO:0000313" key="11">
    <source>
        <dbReference type="Proteomes" id="UP000190102"/>
    </source>
</evidence>
<evidence type="ECO:0000256" key="8">
    <source>
        <dbReference type="SAM" id="Coils"/>
    </source>
</evidence>
<reference evidence="11" key="1">
    <citation type="submission" date="2017-02" db="EMBL/GenBank/DDBJ databases">
        <authorList>
            <person name="Varghese N."/>
            <person name="Submissions S."/>
        </authorList>
    </citation>
    <scope>NUCLEOTIDE SEQUENCE [LARGE SCALE GENOMIC DNA]</scope>
    <source>
        <strain evidence="11">ATCC BAA-34</strain>
    </source>
</reference>
<dbReference type="InterPro" id="IPR003423">
    <property type="entry name" value="OMP_efflux"/>
</dbReference>
<dbReference type="RefSeq" id="WP_078788513.1">
    <property type="nucleotide sequence ID" value="NZ_FUWR01000001.1"/>
</dbReference>
<keyword evidence="9" id="KW-0732">Signal</keyword>
<sequence length="448" mass="48922">MQVKQIMLVGLISLIAGANAHAAEIQRMTLREAITQGLERNNQARAAKFQAASARSGATAASLHYLPSVTVEEAWSRSDVPVNTFMMKLNQGRFTNQDFDAAKLNNPAPVSDFRTVVSVEQPILVPAAWAGQKVAQRGAERQEAVTEQTRQQIAFQVFQLYLEVQKAHAQLQAAVKALDEARESKRQATVRTAAGLGLKSDELRAATQLAAMEQQNISAANNLTLARMQLALATGGQPGDELDAAEAVQLKRPEQELAGLIGLAQQERRDLRASERGKEQADAALLQARSGFLPAVGAVGAWQMNDKNSPFSRDHDAWMVGVSLRWNVFDGFRTWYGSGQAQASRSAANELLEQTRKEVSYQVHEAWLRRVEADKRREVASSAVAAADEATRLLAKRFDNALATMVELLDAQSALNQARANLVESDANLMLATGRLYHAAGIFLKEVQ</sequence>
<dbReference type="GO" id="GO:1990281">
    <property type="term" value="C:efflux pump complex"/>
    <property type="evidence" value="ECO:0007669"/>
    <property type="project" value="TreeGrafter"/>
</dbReference>
<keyword evidence="8" id="KW-0175">Coiled coil</keyword>
<dbReference type="GO" id="GO:0015562">
    <property type="term" value="F:efflux transmembrane transporter activity"/>
    <property type="evidence" value="ECO:0007669"/>
    <property type="project" value="InterPro"/>
</dbReference>
<feature type="signal peptide" evidence="9">
    <location>
        <begin position="1"/>
        <end position="22"/>
    </location>
</feature>
<dbReference type="PANTHER" id="PTHR30026:SF21">
    <property type="entry name" value="SLR1270 PROTEIN"/>
    <property type="match status" value="1"/>
</dbReference>
<feature type="coiled-coil region" evidence="8">
    <location>
        <begin position="164"/>
        <end position="191"/>
    </location>
</feature>
<proteinExistence type="inferred from homology"/>
<keyword evidence="5" id="KW-0812">Transmembrane</keyword>
<evidence type="ECO:0000256" key="3">
    <source>
        <dbReference type="ARBA" id="ARBA00022448"/>
    </source>
</evidence>
<keyword evidence="4" id="KW-1134">Transmembrane beta strand</keyword>
<evidence type="ECO:0000256" key="5">
    <source>
        <dbReference type="ARBA" id="ARBA00022692"/>
    </source>
</evidence>
<dbReference type="AlphaFoldDB" id="A0A1T4JZD1"/>